<accession>A0A846Y2P2</accession>
<name>A0A846Y2P2_9NOCA</name>
<dbReference type="Pfam" id="PF13577">
    <property type="entry name" value="SnoaL_4"/>
    <property type="match status" value="1"/>
</dbReference>
<protein>
    <submittedName>
        <fullName evidence="2">Nuclear transport factor 2 family protein</fullName>
    </submittedName>
</protein>
<dbReference type="Gene3D" id="3.10.450.50">
    <property type="match status" value="1"/>
</dbReference>
<evidence type="ECO:0000313" key="2">
    <source>
        <dbReference type="EMBL" id="NKY52144.1"/>
    </source>
</evidence>
<proteinExistence type="predicted"/>
<dbReference type="AlphaFoldDB" id="A0A846Y2P2"/>
<gene>
    <name evidence="2" type="ORF">HGA08_18160</name>
</gene>
<dbReference type="SUPFAM" id="SSF54427">
    <property type="entry name" value="NTF2-like"/>
    <property type="match status" value="1"/>
</dbReference>
<dbReference type="RefSeq" id="WP_067876270.1">
    <property type="nucleotide sequence ID" value="NZ_JAAXOP010000010.1"/>
</dbReference>
<dbReference type="InterPro" id="IPR037401">
    <property type="entry name" value="SnoaL-like"/>
</dbReference>
<feature type="domain" description="SnoaL-like" evidence="1">
    <location>
        <begin position="14"/>
        <end position="138"/>
    </location>
</feature>
<evidence type="ECO:0000259" key="1">
    <source>
        <dbReference type="Pfam" id="PF13577"/>
    </source>
</evidence>
<dbReference type="Proteomes" id="UP000565711">
    <property type="component" value="Unassembled WGS sequence"/>
</dbReference>
<comment type="caution">
    <text evidence="2">The sequence shown here is derived from an EMBL/GenBank/DDBJ whole genome shotgun (WGS) entry which is preliminary data.</text>
</comment>
<dbReference type="CDD" id="cd00531">
    <property type="entry name" value="NTF2_like"/>
    <property type="match status" value="1"/>
</dbReference>
<organism evidence="2 3">
    <name type="scientific">Nocardia vermiculata</name>
    <dbReference type="NCBI Taxonomy" id="257274"/>
    <lineage>
        <taxon>Bacteria</taxon>
        <taxon>Bacillati</taxon>
        <taxon>Actinomycetota</taxon>
        <taxon>Actinomycetes</taxon>
        <taxon>Mycobacteriales</taxon>
        <taxon>Nocardiaceae</taxon>
        <taxon>Nocardia</taxon>
    </lineage>
</organism>
<dbReference type="InterPro" id="IPR032710">
    <property type="entry name" value="NTF2-like_dom_sf"/>
</dbReference>
<sequence length="161" mass="17819">MATDALDEILSRLRRVEDELAITRLIASYGPLVDSGSADATAQLWCADGEYEVEGWNMRGRDEVRAMVESSAHRKLITGGSAHFQGPARVDIDGDSALAVFESLLVLRDGDRFQVLRASVHRLQLRREADGWHIARRTGRLLDGGAEARELLATFAQEQDD</sequence>
<reference evidence="2 3" key="1">
    <citation type="submission" date="2020-04" db="EMBL/GenBank/DDBJ databases">
        <title>MicrobeNet Type strains.</title>
        <authorList>
            <person name="Nicholson A.C."/>
        </authorList>
    </citation>
    <scope>NUCLEOTIDE SEQUENCE [LARGE SCALE GENOMIC DNA]</scope>
    <source>
        <strain evidence="2 3">JCM 12354</strain>
    </source>
</reference>
<keyword evidence="3" id="KW-1185">Reference proteome</keyword>
<dbReference type="EMBL" id="JAAXOP010000010">
    <property type="protein sequence ID" value="NKY52144.1"/>
    <property type="molecule type" value="Genomic_DNA"/>
</dbReference>
<evidence type="ECO:0000313" key="3">
    <source>
        <dbReference type="Proteomes" id="UP000565711"/>
    </source>
</evidence>